<dbReference type="OrthoDB" id="5363652at2"/>
<evidence type="ECO:0000256" key="1">
    <source>
        <dbReference type="SAM" id="Coils"/>
    </source>
</evidence>
<dbReference type="Proteomes" id="UP000028839">
    <property type="component" value="Unassembled WGS sequence"/>
</dbReference>
<feature type="coiled-coil region" evidence="1">
    <location>
        <begin position="138"/>
        <end position="165"/>
    </location>
</feature>
<dbReference type="EMBL" id="JPGN01000541">
    <property type="protein sequence ID" value="KFI17765.1"/>
    <property type="molecule type" value="Genomic_DNA"/>
</dbReference>
<keyword evidence="2" id="KW-0614">Plasmid</keyword>
<evidence type="ECO:0000313" key="3">
    <source>
        <dbReference type="Proteomes" id="UP000028839"/>
    </source>
</evidence>
<dbReference type="AlphaFoldDB" id="A0A0E2Z2J0"/>
<sequence length="336" mass="39614">MRQFVKPAITVAEQLALLKRRGIQIQDEARAALFLEAVSFFRLTPYMRPFQVHEDPDHAFQPGTGFGQISRLYDFDHRLRLLVIDAIKRVEVATRAAISNHMGPIHGAHWYLHRRLFKDRYKHKRLLDSIEGTQQKALRDYKREVDRINRRLTRADEAHKEQLRQRRAQESYARHYALSYDDPALMPGWAMLEELTLGDLSHLFKGLAKDHDRKSIGQRLTVPAPLLDSWLHTLSMVRNICAHHARLWNRELGIKPELPKQQNFPWPSYLRRSTPHTRVAVVLAVLHYLMQRVSPHTRWHQHLIELLQDFPEISKQAMGLPDNWCTDAFWQYKDKD</sequence>
<evidence type="ECO:0000313" key="2">
    <source>
        <dbReference type="EMBL" id="KFI17765.1"/>
    </source>
</evidence>
<protein>
    <submittedName>
        <fullName evidence="2">DNA-binding protein</fullName>
    </submittedName>
</protein>
<reference evidence="2 3" key="1">
    <citation type="submission" date="2014-07" db="EMBL/GenBank/DDBJ databases">
        <title>Comparative analysis of Nitrosococcus oceani genome inventories of strains from Pacific and Atlantic gyres.</title>
        <authorList>
            <person name="Lim C.K."/>
            <person name="Wang L."/>
            <person name="Sayavedra-Soto L.A."/>
            <person name="Klotz M.G."/>
        </authorList>
    </citation>
    <scope>NUCLEOTIDE SEQUENCE [LARGE SCALE GENOMIC DNA]</scope>
    <source>
        <strain evidence="2 3">C-27</strain>
        <plasmid evidence="2">pA</plasmid>
    </source>
</reference>
<proteinExistence type="predicted"/>
<gene>
    <name evidence="2" type="ORF">IB75_18575</name>
</gene>
<accession>A0A0E2Z2J0</accession>
<name>A0A0E2Z2J0_9GAMM</name>
<dbReference type="GO" id="GO:0003677">
    <property type="term" value="F:DNA binding"/>
    <property type="evidence" value="ECO:0007669"/>
    <property type="project" value="UniProtKB-KW"/>
</dbReference>
<dbReference type="InterPro" id="IPR011664">
    <property type="entry name" value="Abi_system_AbiD/AbiF-like"/>
</dbReference>
<dbReference type="Pfam" id="PF07751">
    <property type="entry name" value="Abi_2"/>
    <property type="match status" value="1"/>
</dbReference>
<keyword evidence="1" id="KW-0175">Coiled coil</keyword>
<geneLocation type="plasmid" evidence="2">
    <name>pA</name>
</geneLocation>
<organism evidence="2 3">
    <name type="scientific">Nitrosococcus oceani C-27</name>
    <dbReference type="NCBI Taxonomy" id="314279"/>
    <lineage>
        <taxon>Bacteria</taxon>
        <taxon>Pseudomonadati</taxon>
        <taxon>Pseudomonadota</taxon>
        <taxon>Gammaproteobacteria</taxon>
        <taxon>Chromatiales</taxon>
        <taxon>Chromatiaceae</taxon>
        <taxon>Nitrosococcus</taxon>
    </lineage>
</organism>
<keyword evidence="2" id="KW-0238">DNA-binding</keyword>
<comment type="caution">
    <text evidence="2">The sequence shown here is derived from an EMBL/GenBank/DDBJ whole genome shotgun (WGS) entry which is preliminary data.</text>
</comment>
<dbReference type="HOGENOM" id="CLU_044962_2_1_6"/>